<dbReference type="AlphaFoldDB" id="A0A2S7V0G9"/>
<keyword evidence="6" id="KW-1185">Reference proteome</keyword>
<reference evidence="5 6" key="1">
    <citation type="submission" date="2016-12" db="EMBL/GenBank/DDBJ databases">
        <title>Diversity of luminous bacteria.</title>
        <authorList>
            <person name="Yoshizawa S."/>
            <person name="Kogure K."/>
        </authorList>
    </citation>
    <scope>NUCLEOTIDE SEQUENCE [LARGE SCALE GENOMIC DNA]</scope>
    <source>
        <strain evidence="5 6">SA4-48</strain>
    </source>
</reference>
<dbReference type="SUPFAM" id="SSF46689">
    <property type="entry name" value="Homeodomain-like"/>
    <property type="match status" value="1"/>
</dbReference>
<evidence type="ECO:0000313" key="4">
    <source>
        <dbReference type="EMBL" id="PQJ54112.1"/>
    </source>
</evidence>
<evidence type="ECO:0000313" key="5">
    <source>
        <dbReference type="EMBL" id="PQJ55020.1"/>
    </source>
</evidence>
<accession>A0A2S7V0G9</accession>
<feature type="region of interest" description="Disordered" evidence="2">
    <location>
        <begin position="48"/>
        <end position="69"/>
    </location>
</feature>
<dbReference type="InterPro" id="IPR002514">
    <property type="entry name" value="Transposase_8"/>
</dbReference>
<dbReference type="InterPro" id="IPR009057">
    <property type="entry name" value="Homeodomain-like_sf"/>
</dbReference>
<organism evidence="5 6">
    <name type="scientific">Psychrosphaera saromensis</name>
    <dbReference type="NCBI Taxonomy" id="716813"/>
    <lineage>
        <taxon>Bacteria</taxon>
        <taxon>Pseudomonadati</taxon>
        <taxon>Pseudomonadota</taxon>
        <taxon>Gammaproteobacteria</taxon>
        <taxon>Alteromonadales</taxon>
        <taxon>Pseudoalteromonadaceae</taxon>
        <taxon>Psychrosphaera</taxon>
    </lineage>
</organism>
<dbReference type="PANTHER" id="PTHR33215">
    <property type="entry name" value="PROTEIN DISTAL ANTENNA"/>
    <property type="match status" value="1"/>
</dbReference>
<dbReference type="GO" id="GO:0003677">
    <property type="term" value="F:DNA binding"/>
    <property type="evidence" value="ECO:0007669"/>
    <property type="project" value="InterPro"/>
</dbReference>
<comment type="caution">
    <text evidence="5">The sequence shown here is derived from an EMBL/GenBank/DDBJ whole genome shotgun (WGS) entry which is preliminary data.</text>
</comment>
<name>A0A2S7V0G9_9GAMM</name>
<protein>
    <recommendedName>
        <fullName evidence="7">Transposase</fullName>
    </recommendedName>
</protein>
<dbReference type="EMBL" id="MSCH01000003">
    <property type="protein sequence ID" value="PQJ54112.1"/>
    <property type="molecule type" value="Genomic_DNA"/>
</dbReference>
<dbReference type="OrthoDB" id="291972at2"/>
<comment type="similarity">
    <text evidence="1">Belongs to the transposase 8 family.</text>
</comment>
<dbReference type="EMBL" id="MSCH01000003">
    <property type="protein sequence ID" value="PQJ52907.1"/>
    <property type="molecule type" value="Genomic_DNA"/>
</dbReference>
<evidence type="ECO:0000313" key="3">
    <source>
        <dbReference type="EMBL" id="PQJ52907.1"/>
    </source>
</evidence>
<evidence type="ECO:0000256" key="2">
    <source>
        <dbReference type="SAM" id="MobiDB-lite"/>
    </source>
</evidence>
<dbReference type="Proteomes" id="UP000239007">
    <property type="component" value="Unassembled WGS sequence"/>
</dbReference>
<dbReference type="GO" id="GO:0006313">
    <property type="term" value="P:DNA transposition"/>
    <property type="evidence" value="ECO:0007669"/>
    <property type="project" value="InterPro"/>
</dbReference>
<gene>
    <name evidence="3" type="ORF">BTO11_04065</name>
    <name evidence="4" type="ORF">BTO11_10920</name>
    <name evidence="5" type="ORF">BTO11_16060</name>
</gene>
<evidence type="ECO:0008006" key="7">
    <source>
        <dbReference type="Google" id="ProtNLM"/>
    </source>
</evidence>
<evidence type="ECO:0000313" key="6">
    <source>
        <dbReference type="Proteomes" id="UP000239007"/>
    </source>
</evidence>
<dbReference type="RefSeq" id="WP_105053545.1">
    <property type="nucleotide sequence ID" value="NZ_MSCH01000003.1"/>
</dbReference>
<sequence length="104" mass="12179">MKIEFRRKHSIEFKIKAVQQSLDSPDTVNMTALKLGIHPATLSRWRNQMTSKKHTNKPIKNAGPDKSYTDLERQVRKLEKQLEEAQLENDVLKKAKAYFDKLKE</sequence>
<evidence type="ECO:0000256" key="1">
    <source>
        <dbReference type="ARBA" id="ARBA00009964"/>
    </source>
</evidence>
<dbReference type="InterPro" id="IPR051839">
    <property type="entry name" value="RD_transcriptional_regulator"/>
</dbReference>
<dbReference type="GO" id="GO:0004803">
    <property type="term" value="F:transposase activity"/>
    <property type="evidence" value="ECO:0007669"/>
    <property type="project" value="InterPro"/>
</dbReference>
<dbReference type="Pfam" id="PF01527">
    <property type="entry name" value="HTH_Tnp_1"/>
    <property type="match status" value="1"/>
</dbReference>
<dbReference type="Gene3D" id="1.10.10.60">
    <property type="entry name" value="Homeodomain-like"/>
    <property type="match status" value="1"/>
</dbReference>
<dbReference type="PANTHER" id="PTHR33215:SF13">
    <property type="entry name" value="PROTEIN DISTAL ANTENNA"/>
    <property type="match status" value="1"/>
</dbReference>
<proteinExistence type="inferred from homology"/>
<dbReference type="EMBL" id="MSCH01000003">
    <property type="protein sequence ID" value="PQJ55020.1"/>
    <property type="molecule type" value="Genomic_DNA"/>
</dbReference>